<dbReference type="EMBL" id="JAATJA010000002">
    <property type="protein sequence ID" value="NJB68496.1"/>
    <property type="molecule type" value="Genomic_DNA"/>
</dbReference>
<name>A0A846QI22_9BACT</name>
<dbReference type="GO" id="GO:0046914">
    <property type="term" value="F:transition metal ion binding"/>
    <property type="evidence" value="ECO:0007669"/>
    <property type="project" value="InterPro"/>
</dbReference>
<accession>A0A846QI22</accession>
<dbReference type="Proteomes" id="UP000580856">
    <property type="component" value="Unassembled WGS sequence"/>
</dbReference>
<reference evidence="3 4" key="1">
    <citation type="submission" date="2020-03" db="EMBL/GenBank/DDBJ databases">
        <title>Genomic Encyclopedia of Type Strains, Phase IV (KMG-IV): sequencing the most valuable type-strain genomes for metagenomic binning, comparative biology and taxonomic classification.</title>
        <authorList>
            <person name="Goeker M."/>
        </authorList>
    </citation>
    <scope>NUCLEOTIDE SEQUENCE [LARGE SCALE GENOMIC DNA]</scope>
    <source>
        <strain evidence="3 4">DSM 24233</strain>
    </source>
</reference>
<dbReference type="Pfam" id="PF04023">
    <property type="entry name" value="FeoA"/>
    <property type="match status" value="1"/>
</dbReference>
<dbReference type="InterPro" id="IPR008988">
    <property type="entry name" value="Transcriptional_repressor_C"/>
</dbReference>
<dbReference type="InterPro" id="IPR007167">
    <property type="entry name" value="Fe-transptr_FeoA-like"/>
</dbReference>
<dbReference type="AlphaFoldDB" id="A0A846QI22"/>
<sequence>MTISEIRVCPRERCRVLAMGLTPGTVAEICSNGPGSCCLRVRDCDLVLGDGMARHILATLVSDMDSRTA</sequence>
<evidence type="ECO:0000259" key="2">
    <source>
        <dbReference type="Pfam" id="PF04023"/>
    </source>
</evidence>
<feature type="domain" description="Ferrous iron transporter FeoA-like" evidence="2">
    <location>
        <begin position="2"/>
        <end position="57"/>
    </location>
</feature>
<protein>
    <submittedName>
        <fullName evidence="3">Ferrous iron transport protein A</fullName>
    </submittedName>
</protein>
<keyword evidence="1" id="KW-0408">Iron</keyword>
<evidence type="ECO:0000313" key="4">
    <source>
        <dbReference type="Proteomes" id="UP000580856"/>
    </source>
</evidence>
<dbReference type="InterPro" id="IPR038157">
    <property type="entry name" value="FeoA_core_dom"/>
</dbReference>
<gene>
    <name evidence="3" type="ORF">GGQ74_002169</name>
</gene>
<comment type="caution">
    <text evidence="3">The sequence shown here is derived from an EMBL/GenBank/DDBJ whole genome shotgun (WGS) entry which is preliminary data.</text>
</comment>
<evidence type="ECO:0000313" key="3">
    <source>
        <dbReference type="EMBL" id="NJB68496.1"/>
    </source>
</evidence>
<keyword evidence="4" id="KW-1185">Reference proteome</keyword>
<evidence type="ECO:0000256" key="1">
    <source>
        <dbReference type="ARBA" id="ARBA00023004"/>
    </source>
</evidence>
<organism evidence="3 4">
    <name type="scientific">Desulfobaculum xiamenense</name>
    <dbReference type="NCBI Taxonomy" id="995050"/>
    <lineage>
        <taxon>Bacteria</taxon>
        <taxon>Pseudomonadati</taxon>
        <taxon>Thermodesulfobacteriota</taxon>
        <taxon>Desulfovibrionia</taxon>
        <taxon>Desulfovibrionales</taxon>
        <taxon>Desulfovibrionaceae</taxon>
        <taxon>Desulfobaculum</taxon>
    </lineage>
</organism>
<dbReference type="SUPFAM" id="SSF50037">
    <property type="entry name" value="C-terminal domain of transcriptional repressors"/>
    <property type="match status" value="1"/>
</dbReference>
<proteinExistence type="predicted"/>
<dbReference type="Gene3D" id="2.30.30.90">
    <property type="match status" value="1"/>
</dbReference>